<dbReference type="EMBL" id="JARKIF010000012">
    <property type="protein sequence ID" value="KAJ7625958.1"/>
    <property type="molecule type" value="Genomic_DNA"/>
</dbReference>
<dbReference type="Proteomes" id="UP001221142">
    <property type="component" value="Unassembled WGS sequence"/>
</dbReference>
<reference evidence="1" key="1">
    <citation type="submission" date="2023-03" db="EMBL/GenBank/DDBJ databases">
        <title>Massive genome expansion in bonnet fungi (Mycena s.s.) driven by repeated elements and novel gene families across ecological guilds.</title>
        <authorList>
            <consortium name="Lawrence Berkeley National Laboratory"/>
            <person name="Harder C.B."/>
            <person name="Miyauchi S."/>
            <person name="Viragh M."/>
            <person name="Kuo A."/>
            <person name="Thoen E."/>
            <person name="Andreopoulos B."/>
            <person name="Lu D."/>
            <person name="Skrede I."/>
            <person name="Drula E."/>
            <person name="Henrissat B."/>
            <person name="Morin E."/>
            <person name="Kohler A."/>
            <person name="Barry K."/>
            <person name="LaButti K."/>
            <person name="Morin E."/>
            <person name="Salamov A."/>
            <person name="Lipzen A."/>
            <person name="Mereny Z."/>
            <person name="Hegedus B."/>
            <person name="Baldrian P."/>
            <person name="Stursova M."/>
            <person name="Weitz H."/>
            <person name="Taylor A."/>
            <person name="Grigoriev I.V."/>
            <person name="Nagy L.G."/>
            <person name="Martin F."/>
            <person name="Kauserud H."/>
        </authorList>
    </citation>
    <scope>NUCLEOTIDE SEQUENCE</scope>
    <source>
        <strain evidence="1">9284</strain>
    </source>
</reference>
<comment type="caution">
    <text evidence="1">The sequence shown here is derived from an EMBL/GenBank/DDBJ whole genome shotgun (WGS) entry which is preliminary data.</text>
</comment>
<keyword evidence="2" id="KW-1185">Reference proteome</keyword>
<protein>
    <submittedName>
        <fullName evidence="1">Uncharacterized protein</fullName>
    </submittedName>
</protein>
<evidence type="ECO:0000313" key="2">
    <source>
        <dbReference type="Proteomes" id="UP001221142"/>
    </source>
</evidence>
<dbReference type="AlphaFoldDB" id="A0AAD7BN68"/>
<gene>
    <name evidence="1" type="ORF">FB45DRAFT_74063</name>
</gene>
<sequence>MTSLLPIPRMVSLPRVGNTMLPAYSGARRTFRWLLFPSIVARVESCGGSLDDCGRADLSGRHSLPSIGYCERARSGVGTRESGLGTSLRCYSSSPHHLLFCRPYTWALVLQMQRRPALRKHGGVVRSSIMRTRDAYARRRCSLAAMTGSPWCDIVVSLSRDGCTTQSPRAYSLCICRERCHSGVDPPLLEFGGADTSRTSELSPPPFPALCLGFHSVPSSQSAALFVPRDKSTTETSGCIPRMGNMMLPVGCRACCFASTSGGSDPPRPPPDSAEELASMLRQGLNGDGYVGSPSSLHPPLPSAILILQDRPCSSLRAVPALLLPH</sequence>
<accession>A0AAD7BN68</accession>
<organism evidence="1 2">
    <name type="scientific">Roridomyces roridus</name>
    <dbReference type="NCBI Taxonomy" id="1738132"/>
    <lineage>
        <taxon>Eukaryota</taxon>
        <taxon>Fungi</taxon>
        <taxon>Dikarya</taxon>
        <taxon>Basidiomycota</taxon>
        <taxon>Agaricomycotina</taxon>
        <taxon>Agaricomycetes</taxon>
        <taxon>Agaricomycetidae</taxon>
        <taxon>Agaricales</taxon>
        <taxon>Marasmiineae</taxon>
        <taxon>Mycenaceae</taxon>
        <taxon>Roridomyces</taxon>
    </lineage>
</organism>
<evidence type="ECO:0000313" key="1">
    <source>
        <dbReference type="EMBL" id="KAJ7625958.1"/>
    </source>
</evidence>
<proteinExistence type="predicted"/>
<name>A0AAD7BN68_9AGAR</name>